<dbReference type="Gene3D" id="3.40.30.10">
    <property type="entry name" value="Glutaredoxin"/>
    <property type="match status" value="1"/>
</dbReference>
<feature type="domain" description="GST C-terminal" evidence="2">
    <location>
        <begin position="144"/>
        <end position="284"/>
    </location>
</feature>
<protein>
    <recommendedName>
        <fullName evidence="5">Glutathione S-transferase</fullName>
    </recommendedName>
</protein>
<sequence length="414" mass="45764">MSRYVVLPAPSTAVQPLSWEDIVQATESAPLDGYTLTQVSPATAPSPVLPTSEHSTTDKPVLLYRDTNAWCPFCERVWLALEEKQIPYDTVLINLRDKPDWYKAMVPSLLVPAAKIKGELVYESYDILKKLEAEFPDRPLLPEDPQLRKECNAVTEAAAALQSAGYSYMSGEKEGGPKLPELKDTFQARVRELDAFLGRHEGPYFMGQDISMADIMYTPALERFAANMPAVRGFHMRDNPDYANLAAWYKAMDLRPAYQKVKSDDTTLNLVVRKYFGLSMAAPVELEEPVRTARQEAAAKITRNREAINMDIMKNTGIVRGRTSSYGGTLSTVNGYASQPSAAMAAAVDHALRRVCNYLIHGSPGPRHAAPEANAIGSAALAFFRNRASSPRDLSAAACHELREACLEVLKDMF</sequence>
<evidence type="ECO:0000259" key="1">
    <source>
        <dbReference type="PROSITE" id="PS50404"/>
    </source>
</evidence>
<evidence type="ECO:0000313" key="4">
    <source>
        <dbReference type="Proteomes" id="UP001489004"/>
    </source>
</evidence>
<dbReference type="Pfam" id="PF13410">
    <property type="entry name" value="GST_C_2"/>
    <property type="match status" value="1"/>
</dbReference>
<feature type="domain" description="GST N-terminal" evidence="1">
    <location>
        <begin position="61"/>
        <end position="139"/>
    </location>
</feature>
<organism evidence="3 4">
    <name type="scientific">[Myrmecia] bisecta</name>
    <dbReference type="NCBI Taxonomy" id="41462"/>
    <lineage>
        <taxon>Eukaryota</taxon>
        <taxon>Viridiplantae</taxon>
        <taxon>Chlorophyta</taxon>
        <taxon>core chlorophytes</taxon>
        <taxon>Trebouxiophyceae</taxon>
        <taxon>Trebouxiales</taxon>
        <taxon>Trebouxiaceae</taxon>
        <taxon>Myrmecia</taxon>
    </lineage>
</organism>
<dbReference type="SFLD" id="SFLDS00019">
    <property type="entry name" value="Glutathione_Transferase_(cytos"/>
    <property type="match status" value="1"/>
</dbReference>
<dbReference type="PANTHER" id="PTHR43968">
    <property type="match status" value="1"/>
</dbReference>
<dbReference type="SUPFAM" id="SSF52833">
    <property type="entry name" value="Thioredoxin-like"/>
    <property type="match status" value="1"/>
</dbReference>
<proteinExistence type="predicted"/>
<dbReference type="EMBL" id="JALJOR010000001">
    <property type="protein sequence ID" value="KAK9829557.1"/>
    <property type="molecule type" value="Genomic_DNA"/>
</dbReference>
<dbReference type="AlphaFoldDB" id="A0AAW1R7D7"/>
<dbReference type="PROSITE" id="PS50405">
    <property type="entry name" value="GST_CTER"/>
    <property type="match status" value="1"/>
</dbReference>
<comment type="caution">
    <text evidence="3">The sequence shown here is derived from an EMBL/GenBank/DDBJ whole genome shotgun (WGS) entry which is preliminary data.</text>
</comment>
<dbReference type="InterPro" id="IPR036249">
    <property type="entry name" value="Thioredoxin-like_sf"/>
</dbReference>
<gene>
    <name evidence="3" type="ORF">WJX72_006479</name>
</gene>
<dbReference type="SUPFAM" id="SSF47616">
    <property type="entry name" value="GST C-terminal domain-like"/>
    <property type="match status" value="1"/>
</dbReference>
<keyword evidence="4" id="KW-1185">Reference proteome</keyword>
<name>A0AAW1R7D7_9CHLO</name>
<reference evidence="3 4" key="1">
    <citation type="journal article" date="2024" name="Nat. Commun.">
        <title>Phylogenomics reveals the evolutionary origins of lichenization in chlorophyte algae.</title>
        <authorList>
            <person name="Puginier C."/>
            <person name="Libourel C."/>
            <person name="Otte J."/>
            <person name="Skaloud P."/>
            <person name="Haon M."/>
            <person name="Grisel S."/>
            <person name="Petersen M."/>
            <person name="Berrin J.G."/>
            <person name="Delaux P.M."/>
            <person name="Dal Grande F."/>
            <person name="Keller J."/>
        </authorList>
    </citation>
    <scope>NUCLEOTIDE SEQUENCE [LARGE SCALE GENOMIC DNA]</scope>
    <source>
        <strain evidence="3 4">SAG 2043</strain>
    </source>
</reference>
<dbReference type="InterPro" id="IPR004045">
    <property type="entry name" value="Glutathione_S-Trfase_N"/>
</dbReference>
<dbReference type="Pfam" id="PF13409">
    <property type="entry name" value="GST_N_2"/>
    <property type="match status" value="1"/>
</dbReference>
<dbReference type="PROSITE" id="PS50404">
    <property type="entry name" value="GST_NTER"/>
    <property type="match status" value="1"/>
</dbReference>
<dbReference type="Proteomes" id="UP001489004">
    <property type="component" value="Unassembled WGS sequence"/>
</dbReference>
<dbReference type="PANTHER" id="PTHR43968:SF14">
    <property type="entry name" value="GLUTATHIONE S-TRANSFERASE"/>
    <property type="match status" value="1"/>
</dbReference>
<evidence type="ECO:0008006" key="5">
    <source>
        <dbReference type="Google" id="ProtNLM"/>
    </source>
</evidence>
<dbReference type="InterPro" id="IPR010987">
    <property type="entry name" value="Glutathione-S-Trfase_C-like"/>
</dbReference>
<dbReference type="InterPro" id="IPR036282">
    <property type="entry name" value="Glutathione-S-Trfase_C_sf"/>
</dbReference>
<dbReference type="CDD" id="cd00299">
    <property type="entry name" value="GST_C_family"/>
    <property type="match status" value="1"/>
</dbReference>
<dbReference type="InterPro" id="IPR050983">
    <property type="entry name" value="GST_Omega/HSP26"/>
</dbReference>
<dbReference type="GO" id="GO:0005737">
    <property type="term" value="C:cytoplasm"/>
    <property type="evidence" value="ECO:0007669"/>
    <property type="project" value="TreeGrafter"/>
</dbReference>
<dbReference type="InterPro" id="IPR040079">
    <property type="entry name" value="Glutathione_S-Trfase"/>
</dbReference>
<dbReference type="CDD" id="cd00570">
    <property type="entry name" value="GST_N_family"/>
    <property type="match status" value="1"/>
</dbReference>
<dbReference type="PROSITE" id="PS51354">
    <property type="entry name" value="GLUTAREDOXIN_2"/>
    <property type="match status" value="1"/>
</dbReference>
<evidence type="ECO:0000313" key="3">
    <source>
        <dbReference type="EMBL" id="KAK9829557.1"/>
    </source>
</evidence>
<evidence type="ECO:0000259" key="2">
    <source>
        <dbReference type="PROSITE" id="PS50405"/>
    </source>
</evidence>
<dbReference type="Gene3D" id="1.20.1050.10">
    <property type="match status" value="1"/>
</dbReference>
<dbReference type="SFLD" id="SFLDG00358">
    <property type="entry name" value="Main_(cytGST)"/>
    <property type="match status" value="1"/>
</dbReference>
<accession>A0AAW1R7D7</accession>